<comment type="caution">
    <text evidence="2">The sequence shown here is derived from an EMBL/GenBank/DDBJ whole genome shotgun (WGS) entry which is preliminary data.</text>
</comment>
<feature type="chain" id="PRO_5045377113" evidence="1">
    <location>
        <begin position="19"/>
        <end position="100"/>
    </location>
</feature>
<name>A0ABV8CJE5_9GAMM</name>
<organism evidence="2 3">
    <name type="scientific">Pseudaeromonas sharmana</name>
    <dbReference type="NCBI Taxonomy" id="328412"/>
    <lineage>
        <taxon>Bacteria</taxon>
        <taxon>Pseudomonadati</taxon>
        <taxon>Pseudomonadota</taxon>
        <taxon>Gammaproteobacteria</taxon>
        <taxon>Aeromonadales</taxon>
        <taxon>Aeromonadaceae</taxon>
        <taxon>Pseudaeromonas</taxon>
    </lineage>
</organism>
<evidence type="ECO:0000256" key="1">
    <source>
        <dbReference type="SAM" id="SignalP"/>
    </source>
</evidence>
<evidence type="ECO:0000313" key="2">
    <source>
        <dbReference type="EMBL" id="MFC3912315.1"/>
    </source>
</evidence>
<accession>A0ABV8CJE5</accession>
<reference evidence="3" key="1">
    <citation type="journal article" date="2019" name="Int. J. Syst. Evol. Microbiol.">
        <title>The Global Catalogue of Microorganisms (GCM) 10K type strain sequencing project: providing services to taxonomists for standard genome sequencing and annotation.</title>
        <authorList>
            <consortium name="The Broad Institute Genomics Platform"/>
            <consortium name="The Broad Institute Genome Sequencing Center for Infectious Disease"/>
            <person name="Wu L."/>
            <person name="Ma J."/>
        </authorList>
    </citation>
    <scope>NUCLEOTIDE SEQUENCE [LARGE SCALE GENOMIC DNA]</scope>
    <source>
        <strain evidence="3">CCUG 54939</strain>
    </source>
</reference>
<proteinExistence type="predicted"/>
<gene>
    <name evidence="2" type="ORF">ACFOSS_02400</name>
</gene>
<sequence length="100" mass="10750">MTPKYWLFLALAASAAQADALRCGNALIATGDSQSELVAKCGSPLDREDKLETRTDNDGNQQTVKIGEILTIDMGKGQFMQRVTVVNGLITAIENGARHD</sequence>
<keyword evidence="1" id="KW-0732">Signal</keyword>
<dbReference type="InterPro" id="IPR021268">
    <property type="entry name" value="DUF2845"/>
</dbReference>
<evidence type="ECO:0000313" key="3">
    <source>
        <dbReference type="Proteomes" id="UP001595692"/>
    </source>
</evidence>
<dbReference type="RefSeq" id="WP_377150420.1">
    <property type="nucleotide sequence ID" value="NZ_JBHSAF010000001.1"/>
</dbReference>
<dbReference type="Proteomes" id="UP001595692">
    <property type="component" value="Unassembled WGS sequence"/>
</dbReference>
<feature type="signal peptide" evidence="1">
    <location>
        <begin position="1"/>
        <end position="18"/>
    </location>
</feature>
<dbReference type="EMBL" id="JBHSAF010000001">
    <property type="protein sequence ID" value="MFC3912315.1"/>
    <property type="molecule type" value="Genomic_DNA"/>
</dbReference>
<dbReference type="Pfam" id="PF11006">
    <property type="entry name" value="DUF2845"/>
    <property type="match status" value="1"/>
</dbReference>
<keyword evidence="3" id="KW-1185">Reference proteome</keyword>
<protein>
    <submittedName>
        <fullName evidence="2">DUF2845 domain-containing protein</fullName>
    </submittedName>
</protein>